<dbReference type="PANTHER" id="PTHR48081:SF8">
    <property type="entry name" value="ALPHA_BETA HYDROLASE FOLD-3 DOMAIN-CONTAINING PROTEIN-RELATED"/>
    <property type="match status" value="1"/>
</dbReference>
<dbReference type="Gene3D" id="3.40.50.1820">
    <property type="entry name" value="alpha/beta hydrolase"/>
    <property type="match status" value="1"/>
</dbReference>
<feature type="compositionally biased region" description="Basic and acidic residues" evidence="2">
    <location>
        <begin position="588"/>
        <end position="598"/>
    </location>
</feature>
<feature type="domain" description="Alpha/beta hydrolase fold-3" evidence="3">
    <location>
        <begin position="674"/>
        <end position="893"/>
    </location>
</feature>
<accession>A0AA40AVB6</accession>
<organism evidence="4 5">
    <name type="scientific">Lasiosphaeria miniovina</name>
    <dbReference type="NCBI Taxonomy" id="1954250"/>
    <lineage>
        <taxon>Eukaryota</taxon>
        <taxon>Fungi</taxon>
        <taxon>Dikarya</taxon>
        <taxon>Ascomycota</taxon>
        <taxon>Pezizomycotina</taxon>
        <taxon>Sordariomycetes</taxon>
        <taxon>Sordariomycetidae</taxon>
        <taxon>Sordariales</taxon>
        <taxon>Lasiosphaeriaceae</taxon>
        <taxon>Lasiosphaeria</taxon>
    </lineage>
</organism>
<dbReference type="InterPro" id="IPR029058">
    <property type="entry name" value="AB_hydrolase_fold"/>
</dbReference>
<reference evidence="4" key="1">
    <citation type="submission" date="2023-06" db="EMBL/GenBank/DDBJ databases">
        <title>Genome-scale phylogeny and comparative genomics of the fungal order Sordariales.</title>
        <authorList>
            <consortium name="Lawrence Berkeley National Laboratory"/>
            <person name="Hensen N."/>
            <person name="Bonometti L."/>
            <person name="Westerberg I."/>
            <person name="Brannstrom I.O."/>
            <person name="Guillou S."/>
            <person name="Cros-Aarteil S."/>
            <person name="Calhoun S."/>
            <person name="Haridas S."/>
            <person name="Kuo A."/>
            <person name="Mondo S."/>
            <person name="Pangilinan J."/>
            <person name="Riley R."/>
            <person name="LaButti K."/>
            <person name="Andreopoulos B."/>
            <person name="Lipzen A."/>
            <person name="Chen C."/>
            <person name="Yanf M."/>
            <person name="Daum C."/>
            <person name="Ng V."/>
            <person name="Clum A."/>
            <person name="Steindorff A."/>
            <person name="Ohm R."/>
            <person name="Martin F."/>
            <person name="Silar P."/>
            <person name="Natvig D."/>
            <person name="Lalanne C."/>
            <person name="Gautier V."/>
            <person name="Ament-velasquez S.L."/>
            <person name="Kruys A."/>
            <person name="Hutchinson M.I."/>
            <person name="Powell A.J."/>
            <person name="Barry K."/>
            <person name="Miller A.N."/>
            <person name="Grigoriev I.V."/>
            <person name="Debuchy R."/>
            <person name="Gladieux P."/>
            <person name="Thoren M.H."/>
            <person name="Johannesson H."/>
        </authorList>
    </citation>
    <scope>NUCLEOTIDE SEQUENCE</scope>
    <source>
        <strain evidence="4">SMH2392-1A</strain>
    </source>
</reference>
<dbReference type="Proteomes" id="UP001172101">
    <property type="component" value="Unassembled WGS sequence"/>
</dbReference>
<feature type="compositionally biased region" description="Basic and acidic residues" evidence="2">
    <location>
        <begin position="532"/>
        <end position="541"/>
    </location>
</feature>
<dbReference type="RefSeq" id="XP_060298560.1">
    <property type="nucleotide sequence ID" value="XM_060447433.1"/>
</dbReference>
<sequence>MLSVSQSASRRNSFDDTARPAFGDDTHDSAEPASHFAPVDFIGAIKQAQHSRGSDTVAQDGEKERGRSRKIEGDRSSTQDQLGAIKVPSARRETSESTRQKIAMWEERSRSQSKGRSKSRVRDLGAGSRISVVPEVPELAAVLSQLQEKEGGDRLKEPVEVGTNTTRVEDDSSKPPEASINRPYETQNELNRHLAINVHDQAVHHSSESVWEDSSIDNETKFLPEPLNRSDASETAAVERVRAVENSIILYGNRHLHDPQGIISRPPSPAKPAGAHRPQTPIRISPDFIPTPDTTPGPTRAGDVLEDQDRVVAVLKQSELPDLRRSNIENTHFTKDEPAQDWKGDAKKEPSTPMSMPSTPVDSIPTRSFALPLTPEATPEQPRKHTQPPAEIPAASPKSPLSPQEIPYTALAPGPRRLEDEAVPEAAEQFHLPSDLLIDAVVEQGRTKKAAPAPVQLFDNASANDTNSHYHEIWKVTDYAPEFPLPSRPSTRGPRQSLTGNTRLDGTPLKELPRSQLSAVATPYQPQQTLDRYPHPRDEPGRAGVGQWAIDIPPSPSAAYVPEEDEGPRPTKPRRRSRTRQKHGGGRFTERRQPERHEWDAPPVIERAIHAASVSMIQGLTVPVVLYRGLRDLYYPPPGRPDIIKAYPVRRRLPVRIFFPTLYDLTSPALLPTVFTIHGGGFTVGASSDDDIWNRNFCDSFTSLVISLNYAKAPWAAFPNPLLDAEALYHAVLNDESLPIDRMRTALCGFDAGANLALGLSQLPSVRTGCDPNAIHPSYPYFAQPPRSNPPPAAVISICGILDFSMSPSRKARTRPYKRQLRGPRGWGPGLDWMARMLPSSAWSYIPYGHEISDPLLSPAYASRADLPPHVFVVAAELDCLAHESWRAASVWAGRAVPDTDVPVGRRGPSQWRGCLDDGAGDSGGVKFGWTETHTGGGSTRWLLVPDVVHGFDSVAWRNKYLWGDEEARMDAEMKTIAYQREVGEWLWTAVWS</sequence>
<feature type="compositionally biased region" description="Polar residues" evidence="2">
    <location>
        <begin position="48"/>
        <end position="57"/>
    </location>
</feature>
<feature type="region of interest" description="Disordered" evidence="2">
    <location>
        <begin position="259"/>
        <end position="303"/>
    </location>
</feature>
<feature type="compositionally biased region" description="Polar residues" evidence="2">
    <location>
        <begin position="1"/>
        <end position="11"/>
    </location>
</feature>
<evidence type="ECO:0000313" key="4">
    <source>
        <dbReference type="EMBL" id="KAK0722636.1"/>
    </source>
</evidence>
<keyword evidence="5" id="KW-1185">Reference proteome</keyword>
<evidence type="ECO:0000256" key="1">
    <source>
        <dbReference type="ARBA" id="ARBA00022801"/>
    </source>
</evidence>
<feature type="compositionally biased region" description="Basic and acidic residues" evidence="2">
    <location>
        <begin position="323"/>
        <end position="350"/>
    </location>
</feature>
<feature type="region of interest" description="Disordered" evidence="2">
    <location>
        <begin position="1"/>
        <end position="124"/>
    </location>
</feature>
<evidence type="ECO:0000313" key="5">
    <source>
        <dbReference type="Proteomes" id="UP001172101"/>
    </source>
</evidence>
<feature type="compositionally biased region" description="Basic and acidic residues" evidence="2">
    <location>
        <begin position="90"/>
        <end position="110"/>
    </location>
</feature>
<feature type="compositionally biased region" description="Basic residues" evidence="2">
    <location>
        <begin position="571"/>
        <end position="585"/>
    </location>
</feature>
<evidence type="ECO:0000256" key="2">
    <source>
        <dbReference type="SAM" id="MobiDB-lite"/>
    </source>
</evidence>
<feature type="compositionally biased region" description="Polar residues" evidence="2">
    <location>
        <begin position="488"/>
        <end position="504"/>
    </location>
</feature>
<protein>
    <recommendedName>
        <fullName evidence="3">Alpha/beta hydrolase fold-3 domain-containing protein</fullName>
    </recommendedName>
</protein>
<dbReference type="PANTHER" id="PTHR48081">
    <property type="entry name" value="AB HYDROLASE SUPERFAMILY PROTEIN C4A8.06C"/>
    <property type="match status" value="1"/>
</dbReference>
<dbReference type="EMBL" id="JAUIRO010000003">
    <property type="protein sequence ID" value="KAK0722636.1"/>
    <property type="molecule type" value="Genomic_DNA"/>
</dbReference>
<dbReference type="Pfam" id="PF07859">
    <property type="entry name" value="Abhydrolase_3"/>
    <property type="match status" value="1"/>
</dbReference>
<gene>
    <name evidence="4" type="ORF">B0T26DRAFT_826460</name>
</gene>
<evidence type="ECO:0000259" key="3">
    <source>
        <dbReference type="Pfam" id="PF07859"/>
    </source>
</evidence>
<feature type="compositionally biased region" description="Low complexity" evidence="2">
    <location>
        <begin position="351"/>
        <end position="360"/>
    </location>
</feature>
<feature type="compositionally biased region" description="Basic and acidic residues" evidence="2">
    <location>
        <begin position="60"/>
        <end position="77"/>
    </location>
</feature>
<keyword evidence="1" id="KW-0378">Hydrolase</keyword>
<dbReference type="GO" id="GO:0016787">
    <property type="term" value="F:hydrolase activity"/>
    <property type="evidence" value="ECO:0007669"/>
    <property type="project" value="UniProtKB-KW"/>
</dbReference>
<dbReference type="InterPro" id="IPR050300">
    <property type="entry name" value="GDXG_lipolytic_enzyme"/>
</dbReference>
<dbReference type="GeneID" id="85330703"/>
<dbReference type="SUPFAM" id="SSF53474">
    <property type="entry name" value="alpha/beta-Hydrolases"/>
    <property type="match status" value="1"/>
</dbReference>
<feature type="region of interest" description="Disordered" evidence="2">
    <location>
        <begin position="323"/>
        <end position="411"/>
    </location>
</feature>
<dbReference type="InterPro" id="IPR013094">
    <property type="entry name" value="AB_hydrolase_3"/>
</dbReference>
<feature type="compositionally biased region" description="Polar residues" evidence="2">
    <location>
        <begin position="515"/>
        <end position="530"/>
    </location>
</feature>
<name>A0AA40AVB6_9PEZI</name>
<proteinExistence type="predicted"/>
<feature type="region of interest" description="Disordered" evidence="2">
    <location>
        <begin position="159"/>
        <end position="182"/>
    </location>
</feature>
<dbReference type="AlphaFoldDB" id="A0AA40AVB6"/>
<feature type="compositionally biased region" description="Basic and acidic residues" evidence="2">
    <location>
        <begin position="12"/>
        <end position="30"/>
    </location>
</feature>
<feature type="region of interest" description="Disordered" evidence="2">
    <location>
        <begin position="484"/>
        <end position="598"/>
    </location>
</feature>
<comment type="caution">
    <text evidence="4">The sequence shown here is derived from an EMBL/GenBank/DDBJ whole genome shotgun (WGS) entry which is preliminary data.</text>
</comment>